<keyword evidence="8 13" id="KW-0862">Zinc</keyword>
<evidence type="ECO:0000256" key="1">
    <source>
        <dbReference type="ARBA" id="ARBA00001947"/>
    </source>
</evidence>
<feature type="binding site" evidence="13">
    <location>
        <position position="58"/>
    </location>
    <ligand>
        <name>Zn(2+)</name>
        <dbReference type="ChEBI" id="CHEBI:29105"/>
        <note>catalytic</note>
    </ligand>
</feature>
<evidence type="ECO:0000256" key="2">
    <source>
        <dbReference type="ARBA" id="ARBA00003949"/>
    </source>
</evidence>
<dbReference type="GO" id="GO:0042802">
    <property type="term" value="F:identical protein binding"/>
    <property type="evidence" value="ECO:0007669"/>
    <property type="project" value="UniProtKB-ARBA"/>
</dbReference>
<keyword evidence="7 14" id="KW-0378">Hydrolase</keyword>
<evidence type="ECO:0000256" key="13">
    <source>
        <dbReference type="PIRSR" id="PIRSR606262-3"/>
    </source>
</evidence>
<dbReference type="Proteomes" id="UP000004959">
    <property type="component" value="Chromosome"/>
</dbReference>
<dbReference type="HOGENOM" id="CLU_097262_0_1_9"/>
<comment type="function">
    <text evidence="2 14">This enzyme scavenges exogenous and endogenous cytidine and 2'-deoxycytidine for UMP synthesis.</text>
</comment>
<evidence type="ECO:0000256" key="9">
    <source>
        <dbReference type="ARBA" id="ARBA00032005"/>
    </source>
</evidence>
<dbReference type="EMBL" id="AFVZ01000001">
    <property type="protein sequence ID" value="EHN58735.1"/>
    <property type="molecule type" value="Genomic_DNA"/>
</dbReference>
<proteinExistence type="inferred from homology"/>
<dbReference type="Gene3D" id="3.40.140.10">
    <property type="entry name" value="Cytidine Deaminase, domain 2"/>
    <property type="match status" value="1"/>
</dbReference>
<name>G9WJC9_9LACO</name>
<feature type="domain" description="CMP/dCMP-type deaminase" evidence="15">
    <location>
        <begin position="6"/>
        <end position="133"/>
    </location>
</feature>
<comment type="catalytic activity">
    <reaction evidence="10 14">
        <text>2'-deoxycytidine + H2O + H(+) = 2'-deoxyuridine + NH4(+)</text>
        <dbReference type="Rhea" id="RHEA:13433"/>
        <dbReference type="ChEBI" id="CHEBI:15377"/>
        <dbReference type="ChEBI" id="CHEBI:15378"/>
        <dbReference type="ChEBI" id="CHEBI:15698"/>
        <dbReference type="ChEBI" id="CHEBI:16450"/>
        <dbReference type="ChEBI" id="CHEBI:28938"/>
        <dbReference type="EC" id="3.5.4.5"/>
    </reaction>
</comment>
<evidence type="ECO:0000259" key="15">
    <source>
        <dbReference type="PROSITE" id="PS51747"/>
    </source>
</evidence>
<evidence type="ECO:0000256" key="3">
    <source>
        <dbReference type="ARBA" id="ARBA00006576"/>
    </source>
</evidence>
<dbReference type="FunFam" id="3.40.140.10:FF:000008">
    <property type="entry name" value="Cytidine deaminase"/>
    <property type="match status" value="1"/>
</dbReference>
<dbReference type="STRING" id="336988.NT96_09215"/>
<evidence type="ECO:0000256" key="7">
    <source>
        <dbReference type="ARBA" id="ARBA00022801"/>
    </source>
</evidence>
<dbReference type="AlphaFoldDB" id="G9WJC9"/>
<evidence type="ECO:0000256" key="12">
    <source>
        <dbReference type="PIRSR" id="PIRSR606262-1"/>
    </source>
</evidence>
<evidence type="ECO:0000256" key="11">
    <source>
        <dbReference type="ARBA" id="ARBA00049558"/>
    </source>
</evidence>
<evidence type="ECO:0000256" key="14">
    <source>
        <dbReference type="RuleBase" id="RU364006"/>
    </source>
</evidence>
<dbReference type="PROSITE" id="PS00903">
    <property type="entry name" value="CYT_DCMP_DEAMINASES_1"/>
    <property type="match status" value="1"/>
</dbReference>
<dbReference type="SUPFAM" id="SSF53927">
    <property type="entry name" value="Cytidine deaminase-like"/>
    <property type="match status" value="1"/>
</dbReference>
<dbReference type="InterPro" id="IPR006262">
    <property type="entry name" value="Cyt_deam_tetra"/>
</dbReference>
<comment type="cofactor">
    <cofactor evidence="1 13 14">
        <name>Zn(2+)</name>
        <dbReference type="ChEBI" id="CHEBI:29105"/>
    </cofactor>
</comment>
<accession>G9WJC9</accession>
<dbReference type="PANTHER" id="PTHR11644:SF2">
    <property type="entry name" value="CYTIDINE DEAMINASE"/>
    <property type="match status" value="1"/>
</dbReference>
<feature type="binding site" evidence="13">
    <location>
        <position position="91"/>
    </location>
    <ligand>
        <name>Zn(2+)</name>
        <dbReference type="ChEBI" id="CHEBI:29105"/>
        <note>catalytic</note>
    </ligand>
</feature>
<dbReference type="CDD" id="cd01283">
    <property type="entry name" value="cytidine_deaminase"/>
    <property type="match status" value="1"/>
</dbReference>
<sequence>MTDYLPEYDQLKQMADEELDRAYIPYSHFPVGAALLTSDGQIFQGCNIENAAFGSTMCAERTAIFSAVAAGHQKFEALVVSGKTNGAIAPCGACRQVMAEWFEKDMPIFLTNTHGKVLQTDLAHLLPDSFIELT</sequence>
<comment type="catalytic activity">
    <reaction evidence="11 14">
        <text>cytidine + H2O + H(+) = uridine + NH4(+)</text>
        <dbReference type="Rhea" id="RHEA:16069"/>
        <dbReference type="ChEBI" id="CHEBI:15377"/>
        <dbReference type="ChEBI" id="CHEBI:15378"/>
        <dbReference type="ChEBI" id="CHEBI:16704"/>
        <dbReference type="ChEBI" id="CHEBI:17562"/>
        <dbReference type="ChEBI" id="CHEBI:28938"/>
        <dbReference type="EC" id="3.5.4.5"/>
    </reaction>
</comment>
<dbReference type="NCBIfam" id="TIGR01354">
    <property type="entry name" value="cyt_deam_tetra"/>
    <property type="match status" value="1"/>
</dbReference>
<dbReference type="InterPro" id="IPR050202">
    <property type="entry name" value="Cyt/Deoxycyt_deaminase"/>
</dbReference>
<protein>
    <recommendedName>
        <fullName evidence="5 14">Cytidine deaminase</fullName>
        <ecNumber evidence="4 14">3.5.4.5</ecNumber>
    </recommendedName>
    <alternativeName>
        <fullName evidence="9 14">Cytidine aminohydrolase</fullName>
    </alternativeName>
</protein>
<feature type="binding site" evidence="13">
    <location>
        <position position="94"/>
    </location>
    <ligand>
        <name>Zn(2+)</name>
        <dbReference type="ChEBI" id="CHEBI:29105"/>
        <note>catalytic</note>
    </ligand>
</feature>
<evidence type="ECO:0000313" key="17">
    <source>
        <dbReference type="Proteomes" id="UP000004959"/>
    </source>
</evidence>
<dbReference type="PANTHER" id="PTHR11644">
    <property type="entry name" value="CYTIDINE DEAMINASE"/>
    <property type="match status" value="1"/>
</dbReference>
<dbReference type="Pfam" id="PF00383">
    <property type="entry name" value="dCMP_cyt_deam_1"/>
    <property type="match status" value="1"/>
</dbReference>
<dbReference type="GO" id="GO:0072527">
    <property type="term" value="P:pyrimidine-containing compound metabolic process"/>
    <property type="evidence" value="ECO:0007669"/>
    <property type="project" value="UniProtKB-ARBA"/>
</dbReference>
<evidence type="ECO:0000256" key="5">
    <source>
        <dbReference type="ARBA" id="ARBA00018266"/>
    </source>
</evidence>
<dbReference type="GO" id="GO:0055086">
    <property type="term" value="P:nucleobase-containing small molecule metabolic process"/>
    <property type="evidence" value="ECO:0007669"/>
    <property type="project" value="UniProtKB-ARBA"/>
</dbReference>
<dbReference type="PROSITE" id="PS51747">
    <property type="entry name" value="CYT_DCMP_DEAMINASES_2"/>
    <property type="match status" value="1"/>
</dbReference>
<dbReference type="InterPro" id="IPR002125">
    <property type="entry name" value="CMP_dCMP_dom"/>
</dbReference>
<feature type="active site" description="Proton donor" evidence="12">
    <location>
        <position position="60"/>
    </location>
</feature>
<evidence type="ECO:0000256" key="6">
    <source>
        <dbReference type="ARBA" id="ARBA00022723"/>
    </source>
</evidence>
<dbReference type="PATRIC" id="fig|1045004.4.peg.622"/>
<dbReference type="GO" id="GO:0005829">
    <property type="term" value="C:cytosol"/>
    <property type="evidence" value="ECO:0007669"/>
    <property type="project" value="TreeGrafter"/>
</dbReference>
<dbReference type="EC" id="3.5.4.5" evidence="4 14"/>
<reference evidence="16 17" key="1">
    <citation type="journal article" date="2012" name="PLoS ONE">
        <title>Functional divergence in the genus oenococcus as predicted by genome sequencing of the newly-described species, Oenococcus kitaharae.</title>
        <authorList>
            <person name="Borneman A.R."/>
            <person name="McCarthy J.M."/>
            <person name="Chambers P.J."/>
            <person name="Bartowsky E.J."/>
        </authorList>
    </citation>
    <scope>NUCLEOTIDE SEQUENCE [LARGE SCALE GENOMIC DNA]</scope>
    <source>
        <strain evidence="17">DSM17330</strain>
    </source>
</reference>
<keyword evidence="6 13" id="KW-0479">Metal-binding</keyword>
<dbReference type="NCBIfam" id="NF004064">
    <property type="entry name" value="PRK05578.1"/>
    <property type="match status" value="1"/>
</dbReference>
<comment type="caution">
    <text evidence="16">The sequence shown here is derived from an EMBL/GenBank/DDBJ whole genome shotgun (WGS) entry which is preliminary data.</text>
</comment>
<gene>
    <name evidence="16" type="ORF">OKIT_0622</name>
</gene>
<comment type="similarity">
    <text evidence="3 14">Belongs to the cytidine and deoxycytidylate deaminase family.</text>
</comment>
<dbReference type="GO" id="GO:0008270">
    <property type="term" value="F:zinc ion binding"/>
    <property type="evidence" value="ECO:0007669"/>
    <property type="project" value="UniProtKB-UniRule"/>
</dbReference>
<keyword evidence="17" id="KW-1185">Reference proteome</keyword>
<dbReference type="OrthoDB" id="9795347at2"/>
<organism evidence="16 17">
    <name type="scientific">Oenococcus kitaharae DSM 17330</name>
    <dbReference type="NCBI Taxonomy" id="1045004"/>
    <lineage>
        <taxon>Bacteria</taxon>
        <taxon>Bacillati</taxon>
        <taxon>Bacillota</taxon>
        <taxon>Bacilli</taxon>
        <taxon>Lactobacillales</taxon>
        <taxon>Lactobacillaceae</taxon>
        <taxon>Oenococcus</taxon>
    </lineage>
</organism>
<dbReference type="InterPro" id="IPR016193">
    <property type="entry name" value="Cytidine_deaminase-like"/>
</dbReference>
<dbReference type="eggNOG" id="COG0295">
    <property type="taxonomic scope" value="Bacteria"/>
</dbReference>
<dbReference type="InterPro" id="IPR016192">
    <property type="entry name" value="APOBEC/CMP_deaminase_Zn-bd"/>
</dbReference>
<evidence type="ECO:0000256" key="8">
    <source>
        <dbReference type="ARBA" id="ARBA00022833"/>
    </source>
</evidence>
<dbReference type="GO" id="GO:0004126">
    <property type="term" value="F:cytidine deaminase activity"/>
    <property type="evidence" value="ECO:0007669"/>
    <property type="project" value="UniProtKB-UniRule"/>
</dbReference>
<evidence type="ECO:0000313" key="16">
    <source>
        <dbReference type="EMBL" id="EHN58735.1"/>
    </source>
</evidence>
<evidence type="ECO:0000256" key="10">
    <source>
        <dbReference type="ARBA" id="ARBA00049252"/>
    </source>
</evidence>
<evidence type="ECO:0000256" key="4">
    <source>
        <dbReference type="ARBA" id="ARBA00012783"/>
    </source>
</evidence>
<dbReference type="RefSeq" id="WP_007745213.1">
    <property type="nucleotide sequence ID" value="NZ_CM001398.1"/>
</dbReference>